<sequence length="522" mass="61034">MRLNVDILFQHLRKRFAVQVFGNHRSDLQLRRPEFYTGRDVDFKQNQCYIAMADYLPAVPAAEEGTVVIALGGRPPAVYMTNETLCCMVLETSDQIEVFNTIQRIYDRFEEWELNLFMILDKGGNIQNMIDISFPILENPIVVIDYDYHFIGYSEIIDKMDSLAYYRPEVSGQYSPERLSKALNGDNKTRMYKAPFLDEDTDRKVVYFCSNLFVKGSYVGCLKIPFVLRDYDPGDFMVSAYLARLIERAFVSNVRLQKDYVEPEKILLRELLDGHSIEESRKKPLLSEYDDRNYLCVKILVSEETADKIPIVYILGHLEEMFTECITFEYKQYVVAFIPVDERQKQENTVRGLRQLIKTMHLKGGISCPFRSLLKARIYWRQASIAITMGEEICPEEVCHNFSDYKLAYMCECCTGEFSLNQMISPGLERLLAHDHSSQISYVDTLKIYLDNNMNLSKTAEKLFVHRTTLIERIKRIEALLDMDTEDPDERLYLLLLLKRLKMRELENKRRLTEKKEQGTKK</sequence>
<accession>A0ABQ0C050</accession>
<evidence type="ECO:0000313" key="5">
    <source>
        <dbReference type="Proteomes" id="UP001600941"/>
    </source>
</evidence>
<proteinExistence type="inferred from homology"/>
<protein>
    <recommendedName>
        <fullName evidence="6">PucR C-terminal helix-turn-helix domain-containing protein</fullName>
    </recommendedName>
</protein>
<organism evidence="4 5">
    <name type="scientific">Blautia parvula</name>
    <dbReference type="NCBI Taxonomy" id="2877527"/>
    <lineage>
        <taxon>Bacteria</taxon>
        <taxon>Bacillati</taxon>
        <taxon>Bacillota</taxon>
        <taxon>Clostridia</taxon>
        <taxon>Lachnospirales</taxon>
        <taxon>Lachnospiraceae</taxon>
        <taxon>Blautia</taxon>
    </lineage>
</organism>
<dbReference type="RefSeq" id="WP_227209828.1">
    <property type="nucleotide sequence ID" value="NZ_BAABZQ010000001.1"/>
</dbReference>
<dbReference type="InterPro" id="IPR042070">
    <property type="entry name" value="PucR_C-HTH_sf"/>
</dbReference>
<evidence type="ECO:0000259" key="2">
    <source>
        <dbReference type="Pfam" id="PF13556"/>
    </source>
</evidence>
<dbReference type="Pfam" id="PF13556">
    <property type="entry name" value="HTH_30"/>
    <property type="match status" value="1"/>
</dbReference>
<dbReference type="EMBL" id="BAABZQ010000001">
    <property type="protein sequence ID" value="GAA6501997.1"/>
    <property type="molecule type" value="Genomic_DNA"/>
</dbReference>
<dbReference type="Pfam" id="PF17853">
    <property type="entry name" value="GGDEF_2"/>
    <property type="match status" value="1"/>
</dbReference>
<dbReference type="PANTHER" id="PTHR33744">
    <property type="entry name" value="CARBOHYDRATE DIACID REGULATOR"/>
    <property type="match status" value="1"/>
</dbReference>
<gene>
    <name evidence="4" type="ORF">K340107D12_48130</name>
</gene>
<name>A0ABQ0C050_9FIRM</name>
<dbReference type="Gene3D" id="1.10.10.2840">
    <property type="entry name" value="PucR C-terminal helix-turn-helix domain"/>
    <property type="match status" value="1"/>
</dbReference>
<dbReference type="Proteomes" id="UP001600941">
    <property type="component" value="Unassembled WGS sequence"/>
</dbReference>
<comment type="similarity">
    <text evidence="1">Belongs to the CdaR family.</text>
</comment>
<dbReference type="InterPro" id="IPR025736">
    <property type="entry name" value="PucR_C-HTH_dom"/>
</dbReference>
<feature type="domain" description="CdaR GGDEF-like" evidence="3">
    <location>
        <begin position="313"/>
        <end position="388"/>
    </location>
</feature>
<dbReference type="InterPro" id="IPR051448">
    <property type="entry name" value="CdaR-like_regulators"/>
</dbReference>
<feature type="domain" description="PucR C-terminal helix-turn-helix" evidence="2">
    <location>
        <begin position="443"/>
        <end position="499"/>
    </location>
</feature>
<comment type="caution">
    <text evidence="4">The sequence shown here is derived from an EMBL/GenBank/DDBJ whole genome shotgun (WGS) entry which is preliminary data.</text>
</comment>
<evidence type="ECO:0008006" key="6">
    <source>
        <dbReference type="Google" id="ProtNLM"/>
    </source>
</evidence>
<evidence type="ECO:0000256" key="1">
    <source>
        <dbReference type="ARBA" id="ARBA00006754"/>
    </source>
</evidence>
<reference evidence="4 5" key="1">
    <citation type="submission" date="2024-04" db="EMBL/GenBank/DDBJ databases">
        <title>Defined microbial consortia suppress multidrug-resistant proinflammatory Enterobacteriaceae via ecological control.</title>
        <authorList>
            <person name="Furuichi M."/>
            <person name="Kawaguchi T."/>
            <person name="Pust M."/>
            <person name="Yasuma K."/>
            <person name="Plichta D."/>
            <person name="Hasegawa N."/>
            <person name="Ohya T."/>
            <person name="Bhattarai S."/>
            <person name="Sasajima S."/>
            <person name="Aoto Y."/>
            <person name="Tuganbaev T."/>
            <person name="Yaginuma M."/>
            <person name="Ueda M."/>
            <person name="Okahashi N."/>
            <person name="Amafuji K."/>
            <person name="Kiridooshi Y."/>
            <person name="Sugita K."/>
            <person name="Strazar M."/>
            <person name="Skelly A."/>
            <person name="Suda W."/>
            <person name="Hattori M."/>
            <person name="Nakamoto N."/>
            <person name="Caballero S."/>
            <person name="Norman J."/>
            <person name="Olle B."/>
            <person name="Tanoue T."/>
            <person name="Arita M."/>
            <person name="Bucci V."/>
            <person name="Atarashi K."/>
            <person name="Xavier R."/>
            <person name="Honda K."/>
        </authorList>
    </citation>
    <scope>NUCLEOTIDE SEQUENCE [LARGE SCALE GENOMIC DNA]</scope>
    <source>
        <strain evidence="5">k34-0107-D12</strain>
    </source>
</reference>
<evidence type="ECO:0000313" key="4">
    <source>
        <dbReference type="EMBL" id="GAA6501997.1"/>
    </source>
</evidence>
<dbReference type="InterPro" id="IPR041522">
    <property type="entry name" value="CdaR_GGDEF"/>
</dbReference>
<evidence type="ECO:0000259" key="3">
    <source>
        <dbReference type="Pfam" id="PF17853"/>
    </source>
</evidence>
<keyword evidence="5" id="KW-1185">Reference proteome</keyword>
<dbReference type="PANTHER" id="PTHR33744:SF15">
    <property type="entry name" value="CARBOHYDRATE DIACID REGULATOR"/>
    <property type="match status" value="1"/>
</dbReference>